<name>A0ABS7ZPQ7_9GAMM</name>
<proteinExistence type="predicted"/>
<evidence type="ECO:0000256" key="2">
    <source>
        <dbReference type="SAM" id="SignalP"/>
    </source>
</evidence>
<keyword evidence="4" id="KW-1185">Reference proteome</keyword>
<feature type="coiled-coil region" evidence="1">
    <location>
        <begin position="63"/>
        <end position="104"/>
    </location>
</feature>
<keyword evidence="2" id="KW-0732">Signal</keyword>
<dbReference type="InterPro" id="IPR016866">
    <property type="entry name" value="UCP028069"/>
</dbReference>
<accession>A0ABS7ZPQ7</accession>
<keyword evidence="1" id="KW-0175">Coiled coil</keyword>
<evidence type="ECO:0000313" key="3">
    <source>
        <dbReference type="EMBL" id="MCA6063672.1"/>
    </source>
</evidence>
<protein>
    <submittedName>
        <fullName evidence="3">DUF3450 family protein</fullName>
    </submittedName>
</protein>
<dbReference type="EMBL" id="JAEDAH010000042">
    <property type="protein sequence ID" value="MCA6063672.1"/>
    <property type="molecule type" value="Genomic_DNA"/>
</dbReference>
<organism evidence="3 4">
    <name type="scientific">Thalassolituus marinus</name>
    <dbReference type="NCBI Taxonomy" id="671053"/>
    <lineage>
        <taxon>Bacteria</taxon>
        <taxon>Pseudomonadati</taxon>
        <taxon>Pseudomonadota</taxon>
        <taxon>Gammaproteobacteria</taxon>
        <taxon>Oceanospirillales</taxon>
        <taxon>Oceanospirillaceae</taxon>
        <taxon>Thalassolituus</taxon>
    </lineage>
</organism>
<feature type="signal peptide" evidence="2">
    <location>
        <begin position="1"/>
        <end position="21"/>
    </location>
</feature>
<sequence length="252" mass="28503">MKTPLRPITLLLALACPPALASDKADQLDQLTRQWLDTERQATHLQNDWLQQKPALEQRLTLLKSEQAQLQALLSENHDSRDEVEQKRNELLQQQAQLESEQSGVADVLQALSRRLDALQPMLPPPLQTGWNKSEGAEDDALRLQLARLNRLKEFNERVTLHSMRLPHESGNEVLVQQLYLGLAQAWFVSADGEYRGYGRAEQGQWQWHFSKEINAADIQHAIAIAEKQKPAADIALPFTLNTTQTLAEAAQ</sequence>
<gene>
    <name evidence="3" type="ORF">I9W95_08625</name>
</gene>
<reference evidence="3 4" key="1">
    <citation type="submission" date="2020-12" db="EMBL/GenBank/DDBJ databases">
        <title>Novel Thalassolituus-related marine hydrocarbonoclastic bacteria mediated algae-derived hydrocarbons mineralization in twilight zone of the northern South China Sea.</title>
        <authorList>
            <person name="Dong C."/>
        </authorList>
    </citation>
    <scope>NUCLEOTIDE SEQUENCE [LARGE SCALE GENOMIC DNA]</scope>
    <source>
        <strain evidence="3 4">IMCC1826</strain>
    </source>
</reference>
<dbReference type="Proteomes" id="UP000714380">
    <property type="component" value="Unassembled WGS sequence"/>
</dbReference>
<feature type="chain" id="PRO_5047213442" evidence="2">
    <location>
        <begin position="22"/>
        <end position="252"/>
    </location>
</feature>
<dbReference type="RefSeq" id="WP_225673889.1">
    <property type="nucleotide sequence ID" value="NZ_JAEDAH010000042.1"/>
</dbReference>
<dbReference type="Pfam" id="PF11932">
    <property type="entry name" value="DUF3450"/>
    <property type="match status" value="1"/>
</dbReference>
<evidence type="ECO:0000313" key="4">
    <source>
        <dbReference type="Proteomes" id="UP000714380"/>
    </source>
</evidence>
<evidence type="ECO:0000256" key="1">
    <source>
        <dbReference type="SAM" id="Coils"/>
    </source>
</evidence>
<comment type="caution">
    <text evidence="3">The sequence shown here is derived from an EMBL/GenBank/DDBJ whole genome shotgun (WGS) entry which is preliminary data.</text>
</comment>